<gene>
    <name evidence="1" type="ORF">AUCHE_08_03980</name>
</gene>
<dbReference type="Proteomes" id="UP000008495">
    <property type="component" value="Unassembled WGS sequence"/>
</dbReference>
<dbReference type="OrthoDB" id="4634877at2"/>
<dbReference type="RefSeq" id="WP_006502907.1">
    <property type="nucleotide sequence ID" value="NZ_BAGZ01000008.1"/>
</dbReference>
<accession>K6V7F8</accession>
<dbReference type="STRING" id="100225.SAMN05421595_0674"/>
<protein>
    <submittedName>
        <fullName evidence="1">Uncharacterized protein</fullName>
    </submittedName>
</protein>
<sequence>MEPHPGERHSRAERDNPFEQHVRAGCELAEALAARIAVEGIEPLIPSIRHAWVEAELPSRCPDAWAAIWRAVAAADPACVMSRCELRRYATLPASLIAYRGFSGEGARGWSWSLQREVAEDFAVRYDQFGENSAPRVCIAQVESTAVTACLLFGGEDELIIDPDRIDWRSARVEPVGQAPGE</sequence>
<dbReference type="AlphaFoldDB" id="K6V7F8"/>
<comment type="caution">
    <text evidence="1">The sequence shown here is derived from an EMBL/GenBank/DDBJ whole genome shotgun (WGS) entry which is preliminary data.</text>
</comment>
<name>K6V7F8_9MICO</name>
<proteinExistence type="predicted"/>
<organism evidence="1 2">
    <name type="scientific">Austwickia chelonae NBRC 105200</name>
    <dbReference type="NCBI Taxonomy" id="1184607"/>
    <lineage>
        <taxon>Bacteria</taxon>
        <taxon>Bacillati</taxon>
        <taxon>Actinomycetota</taxon>
        <taxon>Actinomycetes</taxon>
        <taxon>Micrococcales</taxon>
        <taxon>Dermatophilaceae</taxon>
        <taxon>Austwickia</taxon>
    </lineage>
</organism>
<reference evidence="1 2" key="1">
    <citation type="submission" date="2012-08" db="EMBL/GenBank/DDBJ databases">
        <title>Whole genome shotgun sequence of Austwickia chelonae NBRC 105200.</title>
        <authorList>
            <person name="Yoshida I."/>
            <person name="Hosoyama A."/>
            <person name="Tsuchikane K."/>
            <person name="Katsumata H."/>
            <person name="Ando Y."/>
            <person name="Ohji S."/>
            <person name="Hamada M."/>
            <person name="Tamura T."/>
            <person name="Yamazoe A."/>
            <person name="Yamazaki S."/>
            <person name="Fujita N."/>
        </authorList>
    </citation>
    <scope>NUCLEOTIDE SEQUENCE [LARGE SCALE GENOMIC DNA]</scope>
    <source>
        <strain evidence="1 2">NBRC 105200</strain>
    </source>
</reference>
<evidence type="ECO:0000313" key="1">
    <source>
        <dbReference type="EMBL" id="GAB78153.1"/>
    </source>
</evidence>
<keyword evidence="2" id="KW-1185">Reference proteome</keyword>
<dbReference type="EMBL" id="BAGZ01000008">
    <property type="protein sequence ID" value="GAB78153.1"/>
    <property type="molecule type" value="Genomic_DNA"/>
</dbReference>
<evidence type="ECO:0000313" key="2">
    <source>
        <dbReference type="Proteomes" id="UP000008495"/>
    </source>
</evidence>